<evidence type="ECO:0000256" key="7">
    <source>
        <dbReference type="ARBA" id="ARBA00093796"/>
    </source>
</evidence>
<sequence length="63" mass="6659">MSAPRCDGCGRPLGEGDHARCQERRAATDPPRFCAECGRKLVVQVLPTGWTARCVSCGPVASA</sequence>
<gene>
    <name evidence="10" type="ORF">AVDCRST_MAG30-2797</name>
</gene>
<evidence type="ECO:0000256" key="6">
    <source>
        <dbReference type="ARBA" id="ARBA00093780"/>
    </source>
</evidence>
<evidence type="ECO:0000256" key="2">
    <source>
        <dbReference type="ARBA" id="ARBA00022723"/>
    </source>
</evidence>
<protein>
    <recommendedName>
        <fullName evidence="7">Biotin synthase auxiliary protein</fullName>
    </recommendedName>
</protein>
<evidence type="ECO:0000256" key="4">
    <source>
        <dbReference type="ARBA" id="ARBA00023004"/>
    </source>
</evidence>
<keyword evidence="2" id="KW-0479">Metal-binding</keyword>
<keyword evidence="3" id="KW-0093">Biotin biosynthesis</keyword>
<comment type="similarity">
    <text evidence="6">Belongs to the BsaP family.</text>
</comment>
<evidence type="ECO:0000259" key="9">
    <source>
        <dbReference type="Pfam" id="PF26519"/>
    </source>
</evidence>
<dbReference type="AlphaFoldDB" id="A0A6J4T8D3"/>
<feature type="region of interest" description="Disordered" evidence="8">
    <location>
        <begin position="1"/>
        <end position="21"/>
    </location>
</feature>
<proteinExistence type="inferred from homology"/>
<reference evidence="10" key="1">
    <citation type="submission" date="2020-02" db="EMBL/GenBank/DDBJ databases">
        <authorList>
            <person name="Meier V. D."/>
        </authorList>
    </citation>
    <scope>NUCLEOTIDE SEQUENCE</scope>
    <source>
        <strain evidence="10">AVDCRST_MAG30</strain>
    </source>
</reference>
<keyword evidence="4" id="KW-0408">Iron</keyword>
<dbReference type="InterPro" id="IPR058605">
    <property type="entry name" value="BsaP_C"/>
</dbReference>
<evidence type="ECO:0000256" key="1">
    <source>
        <dbReference type="ARBA" id="ARBA00001915"/>
    </source>
</evidence>
<name>A0A6J4T8D3_9ACTN</name>
<dbReference type="Pfam" id="PF26519">
    <property type="entry name" value="BsaP"/>
    <property type="match status" value="1"/>
</dbReference>
<feature type="domain" description="Biotin synthase auxiliary protein C-terminal" evidence="9">
    <location>
        <begin position="41"/>
        <end position="62"/>
    </location>
</feature>
<evidence type="ECO:0000256" key="3">
    <source>
        <dbReference type="ARBA" id="ARBA00022756"/>
    </source>
</evidence>
<accession>A0A6J4T8D3</accession>
<evidence type="ECO:0000313" key="10">
    <source>
        <dbReference type="EMBL" id="CAA9516559.1"/>
    </source>
</evidence>
<organism evidence="10">
    <name type="scientific">uncultured Solirubrobacteraceae bacterium</name>
    <dbReference type="NCBI Taxonomy" id="1162706"/>
    <lineage>
        <taxon>Bacteria</taxon>
        <taxon>Bacillati</taxon>
        <taxon>Actinomycetota</taxon>
        <taxon>Thermoleophilia</taxon>
        <taxon>Solirubrobacterales</taxon>
        <taxon>Solirubrobacteraceae</taxon>
        <taxon>environmental samples</taxon>
    </lineage>
</organism>
<comment type="cofactor">
    <cofactor evidence="1">
        <name>iron-sulfur cluster</name>
        <dbReference type="ChEBI" id="CHEBI:30408"/>
    </cofactor>
</comment>
<dbReference type="EMBL" id="CADCVS010000361">
    <property type="protein sequence ID" value="CAA9516559.1"/>
    <property type="molecule type" value="Genomic_DNA"/>
</dbReference>
<comment type="function">
    <text evidence="5">Required for the activity of the biotin synthase BioB.</text>
</comment>
<evidence type="ECO:0000256" key="8">
    <source>
        <dbReference type="SAM" id="MobiDB-lite"/>
    </source>
</evidence>
<evidence type="ECO:0000256" key="5">
    <source>
        <dbReference type="ARBA" id="ARBA00093761"/>
    </source>
</evidence>